<feature type="region of interest" description="Disordered" evidence="1">
    <location>
        <begin position="148"/>
        <end position="170"/>
    </location>
</feature>
<dbReference type="AlphaFoldDB" id="A0A7N2KXK3"/>
<dbReference type="EnsemblPlants" id="QL02p062726:mrna">
    <property type="protein sequence ID" value="QL02p062726:mrna:CDS:2"/>
    <property type="gene ID" value="QL02p062726"/>
</dbReference>
<evidence type="ECO:0000313" key="2">
    <source>
        <dbReference type="EnsemblPlants" id="QL02p062726:mrna:CDS:2"/>
    </source>
</evidence>
<evidence type="ECO:0000313" key="3">
    <source>
        <dbReference type="Proteomes" id="UP000594261"/>
    </source>
</evidence>
<proteinExistence type="predicted"/>
<reference evidence="3" key="1">
    <citation type="journal article" date="2016" name="G3 (Bethesda)">
        <title>First Draft Assembly and Annotation of the Genome of a California Endemic Oak Quercus lobata Nee (Fagaceae).</title>
        <authorList>
            <person name="Sork V.L."/>
            <person name="Fitz-Gibbon S.T."/>
            <person name="Puiu D."/>
            <person name="Crepeau M."/>
            <person name="Gugger P.F."/>
            <person name="Sherman R."/>
            <person name="Stevens K."/>
            <person name="Langley C.H."/>
            <person name="Pellegrini M."/>
            <person name="Salzberg S.L."/>
        </authorList>
    </citation>
    <scope>NUCLEOTIDE SEQUENCE [LARGE SCALE GENOMIC DNA]</scope>
    <source>
        <strain evidence="3">cv. SW786</strain>
    </source>
</reference>
<sequence length="257" mass="28313">MDTSPYDDRLAPVVEILETLGAHHEVSSTGTSIGTSRFKPEMKTLTLIMQSNLYLLINMGFISLERAEFLCDLINGGQIDICAHIFQILGRIVGRSAARTCLPFCSLIMKIMTLKGIHLSKDGTVLSRQGPISLYSLQTSKVYSSVERAKKSPSKLPKSGSSSHAFPIGKSSAAPSVSKLLETSSPYTPKPQPSNTHSQLESFIPHVDRMMTLVEGLHEHIFGFANVMYSHNNHVQLRLTTIETQLDEIQCKVKANL</sequence>
<feature type="compositionally biased region" description="Low complexity" evidence="1">
    <location>
        <begin position="154"/>
        <end position="163"/>
    </location>
</feature>
<name>A0A7N2KXK3_QUELO</name>
<dbReference type="Gramene" id="QL02p062726:mrna">
    <property type="protein sequence ID" value="QL02p062726:mrna:CDS:2"/>
    <property type="gene ID" value="QL02p062726"/>
</dbReference>
<evidence type="ECO:0000256" key="1">
    <source>
        <dbReference type="SAM" id="MobiDB-lite"/>
    </source>
</evidence>
<protein>
    <submittedName>
        <fullName evidence="2">Uncharacterized protein</fullName>
    </submittedName>
</protein>
<dbReference type="InParanoid" id="A0A7N2KXK3"/>
<reference evidence="2" key="2">
    <citation type="submission" date="2021-01" db="UniProtKB">
        <authorList>
            <consortium name="EnsemblPlants"/>
        </authorList>
    </citation>
    <scope>IDENTIFICATION</scope>
</reference>
<organism evidence="2 3">
    <name type="scientific">Quercus lobata</name>
    <name type="common">Valley oak</name>
    <dbReference type="NCBI Taxonomy" id="97700"/>
    <lineage>
        <taxon>Eukaryota</taxon>
        <taxon>Viridiplantae</taxon>
        <taxon>Streptophyta</taxon>
        <taxon>Embryophyta</taxon>
        <taxon>Tracheophyta</taxon>
        <taxon>Spermatophyta</taxon>
        <taxon>Magnoliopsida</taxon>
        <taxon>eudicotyledons</taxon>
        <taxon>Gunneridae</taxon>
        <taxon>Pentapetalae</taxon>
        <taxon>rosids</taxon>
        <taxon>fabids</taxon>
        <taxon>Fagales</taxon>
        <taxon>Fagaceae</taxon>
        <taxon>Quercus</taxon>
    </lineage>
</organism>
<accession>A0A7N2KXK3</accession>
<dbReference type="Proteomes" id="UP000594261">
    <property type="component" value="Chromosome 2"/>
</dbReference>
<keyword evidence="3" id="KW-1185">Reference proteome</keyword>